<evidence type="ECO:0000313" key="2">
    <source>
        <dbReference type="Proteomes" id="UP000414356"/>
    </source>
</evidence>
<organism evidence="1 2">
    <name type="scientific">Klebsiella phage 1 TK-2018</name>
    <dbReference type="NCBI Taxonomy" id="2489637"/>
    <lineage>
        <taxon>Viruses</taxon>
        <taxon>Duplodnaviria</taxon>
        <taxon>Heunggongvirae</taxon>
        <taxon>Uroviricota</taxon>
        <taxon>Caudoviricetes</taxon>
        <taxon>Autographivirales</taxon>
        <taxon>Autoscriptoviridae</taxon>
        <taxon>Slopekvirinae</taxon>
        <taxon>Drulisvirus</taxon>
        <taxon>Drulisvirus 1 TK2018</taxon>
    </lineage>
</organism>
<evidence type="ECO:0000313" key="1">
    <source>
        <dbReference type="EMBL" id="AZF88746.1"/>
    </source>
</evidence>
<dbReference type="EMBL" id="MK135468">
    <property type="protein sequence ID" value="AZF88746.1"/>
    <property type="molecule type" value="Genomic_DNA"/>
</dbReference>
<protein>
    <submittedName>
        <fullName evidence="1">Uncharacterized protein</fullName>
    </submittedName>
</protein>
<sequence>MKVDYTGLIRYGYVVRHRTTGEYCIVELGARYNQVEWELLYPIHLIGDLIYA</sequence>
<reference evidence="1 2" key="1">
    <citation type="submission" date="2018-10" db="EMBL/GenBank/DDBJ databases">
        <title>Identification and characterization of two lytic bacteriophages against carbapenem resistant Klebsiella pneumoniae isolates.</title>
        <authorList>
            <person name="Horvath M."/>
            <person name="Kovacs T."/>
            <person name="Valappil S.K."/>
            <person name="Abraham H."/>
            <person name="Rakhely G."/>
            <person name="Schneider G."/>
        </authorList>
    </citation>
    <scope>NUCLEOTIDE SEQUENCE [LARGE SCALE GENOMIC DNA]</scope>
</reference>
<dbReference type="Proteomes" id="UP000414356">
    <property type="component" value="Segment"/>
</dbReference>
<proteinExistence type="predicted"/>
<name>A0A5K7NIH0_9CAUD</name>
<accession>A0A5K7NIH0</accession>
<keyword evidence="2" id="KW-1185">Reference proteome</keyword>